<proteinExistence type="predicted"/>
<protein>
    <submittedName>
        <fullName evidence="3">Uncharacterized protein</fullName>
    </submittedName>
</protein>
<comment type="caution">
    <text evidence="3">The sequence shown here is derived from an EMBL/GenBank/DDBJ whole genome shotgun (WGS) entry which is preliminary data.</text>
</comment>
<feature type="chain" id="PRO_5014356975" evidence="2">
    <location>
        <begin position="21"/>
        <end position="253"/>
    </location>
</feature>
<reference evidence="4" key="1">
    <citation type="submission" date="2018-01" db="EMBL/GenBank/DDBJ databases">
        <title>Draft Genome Sequence of the Radioresistant Bacterium Deinococcus aerius TR0125, Isolated from the Higher Atmosphere above Japan.</title>
        <authorList>
            <person name="Satoh K."/>
            <person name="Arai H."/>
            <person name="Sanzen T."/>
            <person name="Kawaguchi Y."/>
            <person name="Hayashi H."/>
            <person name="Yokobori S."/>
            <person name="Yamagishi A."/>
            <person name="Oono Y."/>
            <person name="Narumi I."/>
        </authorList>
    </citation>
    <scope>NUCLEOTIDE SEQUENCE [LARGE SCALE GENOMIC DNA]</scope>
    <source>
        <strain evidence="4">TR0125</strain>
    </source>
</reference>
<dbReference type="RefSeq" id="WP_103128246.1">
    <property type="nucleotide sequence ID" value="NZ_BFAG01000002.1"/>
</dbReference>
<gene>
    <name evidence="3" type="ORF">DAERI_020381</name>
</gene>
<evidence type="ECO:0000313" key="4">
    <source>
        <dbReference type="Proteomes" id="UP000236569"/>
    </source>
</evidence>
<organism evidence="3 4">
    <name type="scientific">Deinococcus aerius</name>
    <dbReference type="NCBI Taxonomy" id="200253"/>
    <lineage>
        <taxon>Bacteria</taxon>
        <taxon>Thermotogati</taxon>
        <taxon>Deinococcota</taxon>
        <taxon>Deinococci</taxon>
        <taxon>Deinococcales</taxon>
        <taxon>Deinococcaceae</taxon>
        <taxon>Deinococcus</taxon>
    </lineage>
</organism>
<accession>A0A2I9CSV4</accession>
<keyword evidence="4" id="KW-1185">Reference proteome</keyword>
<dbReference type="OrthoDB" id="63840at2"/>
<evidence type="ECO:0000256" key="1">
    <source>
        <dbReference type="SAM" id="MobiDB-lite"/>
    </source>
</evidence>
<evidence type="ECO:0000313" key="3">
    <source>
        <dbReference type="EMBL" id="GBF04784.1"/>
    </source>
</evidence>
<dbReference type="AlphaFoldDB" id="A0A2I9CSV4"/>
<dbReference type="EMBL" id="BFAG01000002">
    <property type="protein sequence ID" value="GBF04784.1"/>
    <property type="molecule type" value="Genomic_DNA"/>
</dbReference>
<feature type="signal peptide" evidence="2">
    <location>
        <begin position="1"/>
        <end position="20"/>
    </location>
</feature>
<dbReference type="Proteomes" id="UP000236569">
    <property type="component" value="Unassembled WGS sequence"/>
</dbReference>
<sequence>MTTRLTLLALLALVSTPAVALKDVNVILTPQQAQHYTLTLGPGALGTLVFPEAVKDVLVTRDGLVDRRKDGNRVLLAGLAGYGSTPLQIVTDSGTYTWRLTLSGDHAGSIVNVTVKDPEETSPAPPTPQASAPTTSLRPGAALGAEETPRFTFTATRDGNILVVNYRVQAGSRAITLNERQFAINGQNGGSVLVKTNLGTLVVAPGTTRYGTVTASAADAGVNPTVLWPYRVGINEYTTRATLNVTPSGNAQR</sequence>
<name>A0A2I9CSV4_9DEIO</name>
<feature type="region of interest" description="Disordered" evidence="1">
    <location>
        <begin position="116"/>
        <end position="140"/>
    </location>
</feature>
<evidence type="ECO:0000256" key="2">
    <source>
        <dbReference type="SAM" id="SignalP"/>
    </source>
</evidence>
<keyword evidence="2" id="KW-0732">Signal</keyword>